<dbReference type="PANTHER" id="PTHR31635">
    <property type="entry name" value="REVERSE TRANSCRIPTASE DOMAIN-CONTAINING PROTEIN-RELATED"/>
    <property type="match status" value="1"/>
</dbReference>
<organism evidence="2 3">
    <name type="scientific">Circinella minor</name>
    <dbReference type="NCBI Taxonomy" id="1195481"/>
    <lineage>
        <taxon>Eukaryota</taxon>
        <taxon>Fungi</taxon>
        <taxon>Fungi incertae sedis</taxon>
        <taxon>Mucoromycota</taxon>
        <taxon>Mucoromycotina</taxon>
        <taxon>Mucoromycetes</taxon>
        <taxon>Mucorales</taxon>
        <taxon>Lichtheimiaceae</taxon>
        <taxon>Circinella</taxon>
    </lineage>
</organism>
<dbReference type="AlphaFoldDB" id="A0A8H7RZ51"/>
<dbReference type="EMBL" id="JAEPRB010000168">
    <property type="protein sequence ID" value="KAG2219694.1"/>
    <property type="molecule type" value="Genomic_DNA"/>
</dbReference>
<dbReference type="Pfam" id="PF00078">
    <property type="entry name" value="RVT_1"/>
    <property type="match status" value="1"/>
</dbReference>
<feature type="domain" description="Reverse transcriptase" evidence="1">
    <location>
        <begin position="1"/>
        <end position="235"/>
    </location>
</feature>
<evidence type="ECO:0000313" key="2">
    <source>
        <dbReference type="EMBL" id="KAG2219694.1"/>
    </source>
</evidence>
<dbReference type="InterPro" id="IPR043502">
    <property type="entry name" value="DNA/RNA_pol_sf"/>
</dbReference>
<dbReference type="SUPFAM" id="SSF56672">
    <property type="entry name" value="DNA/RNA polymerases"/>
    <property type="match status" value="1"/>
</dbReference>
<dbReference type="PROSITE" id="PS50878">
    <property type="entry name" value="RT_POL"/>
    <property type="match status" value="1"/>
</dbReference>
<accession>A0A8H7RZ51</accession>
<dbReference type="InterPro" id="IPR000477">
    <property type="entry name" value="RT_dom"/>
</dbReference>
<dbReference type="Proteomes" id="UP000646827">
    <property type="component" value="Unassembled WGS sequence"/>
</dbReference>
<dbReference type="CDD" id="cd01650">
    <property type="entry name" value="RT_nLTR_like"/>
    <property type="match status" value="1"/>
</dbReference>
<evidence type="ECO:0000313" key="3">
    <source>
        <dbReference type="Proteomes" id="UP000646827"/>
    </source>
</evidence>
<dbReference type="OrthoDB" id="2282358at2759"/>
<reference evidence="2 3" key="1">
    <citation type="submission" date="2020-12" db="EMBL/GenBank/DDBJ databases">
        <title>Metabolic potential, ecology and presence of endohyphal bacteria is reflected in genomic diversity of Mucoromycotina.</title>
        <authorList>
            <person name="Muszewska A."/>
            <person name="Okrasinska A."/>
            <person name="Steczkiewicz K."/>
            <person name="Drgas O."/>
            <person name="Orlowska M."/>
            <person name="Perlinska-Lenart U."/>
            <person name="Aleksandrzak-Piekarczyk T."/>
            <person name="Szatraj K."/>
            <person name="Zielenkiewicz U."/>
            <person name="Pilsyk S."/>
            <person name="Malc E."/>
            <person name="Mieczkowski P."/>
            <person name="Kruszewska J.S."/>
            <person name="Biernat P."/>
            <person name="Pawlowska J."/>
        </authorList>
    </citation>
    <scope>NUCLEOTIDE SEQUENCE [LARGE SCALE GENOMIC DNA]</scope>
    <source>
        <strain evidence="2 3">CBS 142.35</strain>
    </source>
</reference>
<proteinExistence type="predicted"/>
<protein>
    <recommendedName>
        <fullName evidence="1">Reverse transcriptase domain-containing protein</fullName>
    </recommendedName>
</protein>
<dbReference type="PANTHER" id="PTHR31635:SF196">
    <property type="entry name" value="REVERSE TRANSCRIPTASE DOMAIN-CONTAINING PROTEIN-RELATED"/>
    <property type="match status" value="1"/>
</dbReference>
<sequence length="270" mass="30138">MIRVATNLINQYQTGFIHGRYIADNRILVRLIMDHASRTRNPSIALTIDQLKAYDRIHPEYLQQVLSHYGFPSSLINCIISLFFNTQISVNVNGHISPSIVQKRGVRQGDPLSPLLFNLALEPFLQRFLLEQEFQGYSIPSSFLCLLGSPAAKILAYADDTLVFIQNRANLDRCFSHLSTHSATSNAKINTSKTQVISLSGAASSSWLSHLEAYNISSWHDCNSSEAMVYLGYPLYSSGAISIPPETCPLEAVPLYLMFCCSPLYGMFYA</sequence>
<comment type="caution">
    <text evidence="2">The sequence shown here is derived from an EMBL/GenBank/DDBJ whole genome shotgun (WGS) entry which is preliminary data.</text>
</comment>
<gene>
    <name evidence="2" type="ORF">INT45_001866</name>
</gene>
<name>A0A8H7RZ51_9FUNG</name>
<evidence type="ECO:0000259" key="1">
    <source>
        <dbReference type="PROSITE" id="PS50878"/>
    </source>
</evidence>
<keyword evidence="3" id="KW-1185">Reference proteome</keyword>